<reference evidence="2" key="1">
    <citation type="submission" date="2021-01" db="EMBL/GenBank/DDBJ databases">
        <title>Whole genome shotgun sequence of Dactylosporangium siamense NBRC 106093.</title>
        <authorList>
            <person name="Komaki H."/>
            <person name="Tamura T."/>
        </authorList>
    </citation>
    <scope>NUCLEOTIDE SEQUENCE</scope>
    <source>
        <strain evidence="2">NBRC 106093</strain>
    </source>
</reference>
<sequence length="97" mass="10213">MSQPDAASRCAIPAPIPIERPTPVTSATGRAVKDGSCTSTVTITEPTADPDHKQAGEHQPGVEPNFLAGPVDCGGRPFDLAVRDRNKGRSTPHRRTS</sequence>
<evidence type="ECO:0000313" key="2">
    <source>
        <dbReference type="EMBL" id="GIG48850.1"/>
    </source>
</evidence>
<dbReference type="Proteomes" id="UP000660611">
    <property type="component" value="Unassembled WGS sequence"/>
</dbReference>
<accession>A0A919UEP6</accession>
<feature type="compositionally biased region" description="Polar residues" evidence="1">
    <location>
        <begin position="36"/>
        <end position="45"/>
    </location>
</feature>
<feature type="compositionally biased region" description="Basic residues" evidence="1">
    <location>
        <begin position="88"/>
        <end position="97"/>
    </location>
</feature>
<protein>
    <submittedName>
        <fullName evidence="2">Uncharacterized protein</fullName>
    </submittedName>
</protein>
<evidence type="ECO:0000313" key="3">
    <source>
        <dbReference type="Proteomes" id="UP000660611"/>
    </source>
</evidence>
<dbReference type="AlphaFoldDB" id="A0A919UEP6"/>
<evidence type="ECO:0000256" key="1">
    <source>
        <dbReference type="SAM" id="MobiDB-lite"/>
    </source>
</evidence>
<dbReference type="EMBL" id="BONQ01000109">
    <property type="protein sequence ID" value="GIG48850.1"/>
    <property type="molecule type" value="Genomic_DNA"/>
</dbReference>
<proteinExistence type="predicted"/>
<keyword evidence="3" id="KW-1185">Reference proteome</keyword>
<organism evidence="2 3">
    <name type="scientific">Dactylosporangium siamense</name>
    <dbReference type="NCBI Taxonomy" id="685454"/>
    <lineage>
        <taxon>Bacteria</taxon>
        <taxon>Bacillati</taxon>
        <taxon>Actinomycetota</taxon>
        <taxon>Actinomycetes</taxon>
        <taxon>Micromonosporales</taxon>
        <taxon>Micromonosporaceae</taxon>
        <taxon>Dactylosporangium</taxon>
    </lineage>
</organism>
<name>A0A919UEP6_9ACTN</name>
<gene>
    <name evidence="2" type="ORF">Dsi01nite_068910</name>
</gene>
<comment type="caution">
    <text evidence="2">The sequence shown here is derived from an EMBL/GenBank/DDBJ whole genome shotgun (WGS) entry which is preliminary data.</text>
</comment>
<feature type="region of interest" description="Disordered" evidence="1">
    <location>
        <begin position="1"/>
        <end position="97"/>
    </location>
</feature>